<keyword evidence="4" id="KW-0445">Lipid transport</keyword>
<keyword evidence="3 4" id="KW-0813">Transport</keyword>
<dbReference type="EMBL" id="CP111023">
    <property type="protein sequence ID" value="WAR22413.1"/>
    <property type="molecule type" value="Genomic_DNA"/>
</dbReference>
<evidence type="ECO:0000256" key="1">
    <source>
        <dbReference type="ARBA" id="ARBA00006080"/>
    </source>
</evidence>
<evidence type="ECO:0000259" key="5">
    <source>
        <dbReference type="Pfam" id="PF15469"/>
    </source>
</evidence>
<evidence type="ECO:0000313" key="7">
    <source>
        <dbReference type="Proteomes" id="UP001164746"/>
    </source>
</evidence>
<gene>
    <name evidence="6" type="ORF">MAR_016387</name>
</gene>
<evidence type="ECO:0000256" key="2">
    <source>
        <dbReference type="ARBA" id="ARBA00016122"/>
    </source>
</evidence>
<dbReference type="Pfam" id="PF15469">
    <property type="entry name" value="Sec5"/>
    <property type="match status" value="1"/>
</dbReference>
<feature type="domain" description="Exocyst complex component EXOC2/Sec5 N-terminal" evidence="5">
    <location>
        <begin position="76"/>
        <end position="216"/>
    </location>
</feature>
<proteinExistence type="inferred from homology"/>
<evidence type="ECO:0000313" key="6">
    <source>
        <dbReference type="EMBL" id="WAR22413.1"/>
    </source>
</evidence>
<dbReference type="InterPro" id="IPR039481">
    <property type="entry name" value="EXOC2/Sec5_N_dom"/>
</dbReference>
<dbReference type="PANTHER" id="PTHR15954:SF4">
    <property type="entry name" value="VACUOLAR PROTEIN SORTING-ASSOCIATED PROTEIN 51 HOMOLOG"/>
    <property type="match status" value="1"/>
</dbReference>
<evidence type="ECO:0000256" key="3">
    <source>
        <dbReference type="ARBA" id="ARBA00022448"/>
    </source>
</evidence>
<comment type="subcellular location">
    <subcellularLocation>
        <location evidence="4">Golgi apparatus</location>
        <location evidence="4">trans-Golgi network</location>
    </subcellularLocation>
</comment>
<comment type="function">
    <text evidence="4">Acts as component of the GARP complex that is involved in retrograde transport from early and late endosomes to the trans-Golgi network (TGN).</text>
</comment>
<keyword evidence="4" id="KW-0333">Golgi apparatus</keyword>
<dbReference type="InterPro" id="IPR014812">
    <property type="entry name" value="Vps51"/>
</dbReference>
<evidence type="ECO:0000256" key="4">
    <source>
        <dbReference type="RuleBase" id="RU368010"/>
    </source>
</evidence>
<reference evidence="6" key="1">
    <citation type="submission" date="2022-11" db="EMBL/GenBank/DDBJ databases">
        <title>Centuries of genome instability and evolution in soft-shell clam transmissible cancer (bioRxiv).</title>
        <authorList>
            <person name="Hart S.F.M."/>
            <person name="Yonemitsu M.A."/>
            <person name="Giersch R.M."/>
            <person name="Beal B.F."/>
            <person name="Arriagada G."/>
            <person name="Davis B.W."/>
            <person name="Ostrander E.A."/>
            <person name="Goff S.P."/>
            <person name="Metzger M.J."/>
        </authorList>
    </citation>
    <scope>NUCLEOTIDE SEQUENCE</scope>
    <source>
        <strain evidence="6">MELC-2E11</strain>
        <tissue evidence="6">Siphon/mantle</tissue>
    </source>
</reference>
<organism evidence="6 7">
    <name type="scientific">Mya arenaria</name>
    <name type="common">Soft-shell clam</name>
    <dbReference type="NCBI Taxonomy" id="6604"/>
    <lineage>
        <taxon>Eukaryota</taxon>
        <taxon>Metazoa</taxon>
        <taxon>Spiralia</taxon>
        <taxon>Lophotrochozoa</taxon>
        <taxon>Mollusca</taxon>
        <taxon>Bivalvia</taxon>
        <taxon>Autobranchia</taxon>
        <taxon>Heteroconchia</taxon>
        <taxon>Euheterodonta</taxon>
        <taxon>Imparidentia</taxon>
        <taxon>Neoheterodontei</taxon>
        <taxon>Myida</taxon>
        <taxon>Myoidea</taxon>
        <taxon>Myidae</taxon>
        <taxon>Mya</taxon>
    </lineage>
</organism>
<keyword evidence="4" id="KW-0653">Protein transport</keyword>
<sequence>MSTAQEDEDPEQRRKRHGMLKMYYGLDGNQDGGASLDPCDIDGAHFKPDMYLSKLIQEKSLTELMDKESEMLKQIRSLDSDMQTLMKNDFRKMEDEMDHLATNMTRITEFSGNVSHTLDDRRQQITKLAGVHSLLKKLQFLFELPARLNKCIEMKAYTQRVLLQYQHMASFQGINSDCSKIIQEMVAILKEQFSNKECSPRELAECVDLLLQLNEPAEHLCDEFLAQETGDNTILVRALDRFHRRLQAMNKLLPDTDFSRAGTDIVSSAARDRVDHYLDSLKQHFADCLTDVRQTLASPRGKDATVNLTELLSGIQLNMVEQVKSVLSNLQVFIASDITFAMKPYFRGAFCTAGVREGLVVGFVLHLTQICQEFCEAGGERGSAPPPLLLILSRLCSDYESSTISYLITLTEEQFDMDPHSEMTSIADLCGEVKVTAQKLLNHFVKVQGLAISQMLRKSVETRDWLNTIEPRNVRAVMKRSSSPQLCCFKSEARAVDFYTKKLFSEKIEIFSAVEFSKVSVLTGIIKISLKTFLECIRLRIFGRYGLQQIQVDTYYLQLYLWRFVSDETLVQVLLDEIVCSTVHRCLDPVMMEPSVVELICERG</sequence>
<comment type="similarity">
    <text evidence="1 4">Belongs to the VPS51 family.</text>
</comment>
<protein>
    <recommendedName>
        <fullName evidence="2 4">Vacuolar protein sorting-associated protein 51 homolog</fullName>
    </recommendedName>
</protein>
<dbReference type="Proteomes" id="UP001164746">
    <property type="component" value="Chromosome 12"/>
</dbReference>
<keyword evidence="7" id="KW-1185">Reference proteome</keyword>
<comment type="subunit">
    <text evidence="4">Component of the Golgi-associated retrograde protein (GARP) complex.</text>
</comment>
<accession>A0ABY7FJN1</accession>
<name>A0ABY7FJN1_MYAAR</name>
<dbReference type="PANTHER" id="PTHR15954">
    <property type="entry name" value="VACUOLAR PROTEIN SORTING-ASSOCIATED PROTEIN 51 HOMOLOG"/>
    <property type="match status" value="1"/>
</dbReference>